<dbReference type="AlphaFoldDB" id="A0A8J2KVL6"/>
<evidence type="ECO:0000313" key="1">
    <source>
        <dbReference type="EMBL" id="CAG7819969.1"/>
    </source>
</evidence>
<evidence type="ECO:0000313" key="2">
    <source>
        <dbReference type="Proteomes" id="UP000708208"/>
    </source>
</evidence>
<reference evidence="1" key="1">
    <citation type="submission" date="2021-06" db="EMBL/GenBank/DDBJ databases">
        <authorList>
            <person name="Hodson N. C."/>
            <person name="Mongue J. A."/>
            <person name="Jaron S. K."/>
        </authorList>
    </citation>
    <scope>NUCLEOTIDE SEQUENCE</scope>
</reference>
<comment type="caution">
    <text evidence="1">The sequence shown here is derived from an EMBL/GenBank/DDBJ whole genome shotgun (WGS) entry which is preliminary data.</text>
</comment>
<organism evidence="1 2">
    <name type="scientific">Allacma fusca</name>
    <dbReference type="NCBI Taxonomy" id="39272"/>
    <lineage>
        <taxon>Eukaryota</taxon>
        <taxon>Metazoa</taxon>
        <taxon>Ecdysozoa</taxon>
        <taxon>Arthropoda</taxon>
        <taxon>Hexapoda</taxon>
        <taxon>Collembola</taxon>
        <taxon>Symphypleona</taxon>
        <taxon>Sminthuridae</taxon>
        <taxon>Allacma</taxon>
    </lineage>
</organism>
<gene>
    <name evidence="1" type="ORF">AFUS01_LOCUS30382</name>
</gene>
<dbReference type="EMBL" id="CAJVCH010465064">
    <property type="protein sequence ID" value="CAG7819969.1"/>
    <property type="molecule type" value="Genomic_DNA"/>
</dbReference>
<proteinExistence type="predicted"/>
<protein>
    <submittedName>
        <fullName evidence="1">Uncharacterized protein</fullName>
    </submittedName>
</protein>
<name>A0A8J2KVL6_9HEXA</name>
<dbReference type="Proteomes" id="UP000708208">
    <property type="component" value="Unassembled WGS sequence"/>
</dbReference>
<accession>A0A8J2KVL6</accession>
<sequence length="89" mass="10388">MSFQEFLIIAFRSVSYTETKSYTFLREFRQLAGTGQVRGQILPALFKILKNRKHQKQKKDGDELQMLLPPWHCYAVDVRDVKEFPGVPA</sequence>
<keyword evidence="2" id="KW-1185">Reference proteome</keyword>